<evidence type="ECO:0000313" key="2">
    <source>
        <dbReference type="Proteomes" id="UP000769157"/>
    </source>
</evidence>
<dbReference type="SUPFAM" id="SSF52833">
    <property type="entry name" value="Thioredoxin-like"/>
    <property type="match status" value="1"/>
</dbReference>
<dbReference type="Pfam" id="PF06999">
    <property type="entry name" value="Suc_Fer-like"/>
    <property type="match status" value="1"/>
</dbReference>
<dbReference type="OrthoDB" id="10253744at2759"/>
<organism evidence="1 2">
    <name type="scientific">Ogataea philodendri</name>
    <dbReference type="NCBI Taxonomy" id="1378263"/>
    <lineage>
        <taxon>Eukaryota</taxon>
        <taxon>Fungi</taxon>
        <taxon>Dikarya</taxon>
        <taxon>Ascomycota</taxon>
        <taxon>Saccharomycotina</taxon>
        <taxon>Pichiomycetes</taxon>
        <taxon>Pichiales</taxon>
        <taxon>Pichiaceae</taxon>
        <taxon>Ogataea</taxon>
    </lineage>
</organism>
<dbReference type="GeneID" id="70237183"/>
<gene>
    <name evidence="1" type="ORF">OGAPHI_005219</name>
</gene>
<dbReference type="InterPro" id="IPR009737">
    <property type="entry name" value="Aim32/Apd1-like"/>
</dbReference>
<dbReference type="RefSeq" id="XP_046060152.1">
    <property type="nucleotide sequence ID" value="XM_046206381.1"/>
</dbReference>
<evidence type="ECO:0008006" key="3">
    <source>
        <dbReference type="Google" id="ProtNLM"/>
    </source>
</evidence>
<dbReference type="Gene3D" id="3.40.30.10">
    <property type="entry name" value="Glutaredoxin"/>
    <property type="match status" value="1"/>
</dbReference>
<protein>
    <recommendedName>
        <fullName evidence="3">Actin patches distal protein 1</fullName>
    </recommendedName>
</protein>
<reference evidence="1" key="2">
    <citation type="submission" date="2021-01" db="EMBL/GenBank/DDBJ databases">
        <authorList>
            <person name="Schikora-Tamarit M.A."/>
        </authorList>
    </citation>
    <scope>NUCLEOTIDE SEQUENCE</scope>
    <source>
        <strain evidence="1">CBS6075</strain>
    </source>
</reference>
<dbReference type="InterPro" id="IPR036249">
    <property type="entry name" value="Thioredoxin-like_sf"/>
</dbReference>
<dbReference type="PANTHER" id="PTHR31902">
    <property type="entry name" value="ACTIN PATCHES DISTAL PROTEIN 1"/>
    <property type="match status" value="1"/>
</dbReference>
<dbReference type="EMBL" id="JAEUBE010000366">
    <property type="protein sequence ID" value="KAH3663816.1"/>
    <property type="molecule type" value="Genomic_DNA"/>
</dbReference>
<accession>A0A9P8T3H5</accession>
<evidence type="ECO:0000313" key="1">
    <source>
        <dbReference type="EMBL" id="KAH3663816.1"/>
    </source>
</evidence>
<dbReference type="Proteomes" id="UP000769157">
    <property type="component" value="Unassembled WGS sequence"/>
</dbReference>
<dbReference type="CDD" id="cd03062">
    <property type="entry name" value="TRX_Fd_Sucrase"/>
    <property type="match status" value="1"/>
</dbReference>
<proteinExistence type="predicted"/>
<comment type="caution">
    <text evidence="1">The sequence shown here is derived from an EMBL/GenBank/DDBJ whole genome shotgun (WGS) entry which is preliminary data.</text>
</comment>
<keyword evidence="2" id="KW-1185">Reference proteome</keyword>
<sequence>MFLLKKALKDPNTAEASISKVLPISEHSSSCDASECHNRYSASCFKLSPDGANTPLWETASVPDLHVLVSSGKTDWQRDPFDAPGTILEHVSKTIKGPIARDFKFDTMLSTTSLALNEQEFAAYSNQEKCDVLLMPYFVWIRGITKENCEAVFKEVIGSFLSGKAIAAEFRGCAITKDESKSFVLLCSHRTRDKKCGITAPIMKKEFDSQLRDLELYRDPGDDRPGGVQVVFVNHVGGHKYAANVLIYNHGGEAVWFARCTPLNVKPILDETVLQGKVFPALVRGVKNFDVTW</sequence>
<reference evidence="1" key="1">
    <citation type="journal article" date="2021" name="Open Biol.">
        <title>Shared evolutionary footprints suggest mitochondrial oxidative damage underlies multiple complex I losses in fungi.</title>
        <authorList>
            <person name="Schikora-Tamarit M.A."/>
            <person name="Marcet-Houben M."/>
            <person name="Nosek J."/>
            <person name="Gabaldon T."/>
        </authorList>
    </citation>
    <scope>NUCLEOTIDE SEQUENCE</scope>
    <source>
        <strain evidence="1">CBS6075</strain>
    </source>
</reference>
<dbReference type="PANTHER" id="PTHR31902:SF14">
    <property type="entry name" value="ACTIN PATCHES DISTAL PROTEIN 1"/>
    <property type="match status" value="1"/>
</dbReference>
<dbReference type="AlphaFoldDB" id="A0A9P8T3H5"/>
<name>A0A9P8T3H5_9ASCO</name>